<comment type="subcellular location">
    <subcellularLocation>
        <location evidence="2">Cell membrane</location>
        <topology evidence="2">Single-pass type I membrane protein</topology>
    </subcellularLocation>
    <subcellularLocation>
        <location evidence="3">Nucleus outer membrane</location>
        <topology evidence="3">Single-pass type I membrane protein</topology>
    </subcellularLocation>
</comment>
<keyword evidence="10" id="KW-0675">Receptor</keyword>
<keyword evidence="11" id="KW-1185">Reference proteome</keyword>
<evidence type="ECO:0000256" key="9">
    <source>
        <dbReference type="SAM" id="MobiDB-lite"/>
    </source>
</evidence>
<evidence type="ECO:0000256" key="4">
    <source>
        <dbReference type="ARBA" id="ARBA00019443"/>
    </source>
</evidence>
<keyword evidence="5" id="KW-0472">Membrane</keyword>
<gene>
    <name evidence="10" type="ORF">EXN66_Car002962</name>
</gene>
<evidence type="ECO:0000256" key="8">
    <source>
        <dbReference type="ARBA" id="ARBA00023242"/>
    </source>
</evidence>
<organism evidence="10 11">
    <name type="scientific">Channa argus</name>
    <name type="common">Northern snakehead</name>
    <name type="synonym">Ophicephalus argus</name>
    <dbReference type="NCBI Taxonomy" id="215402"/>
    <lineage>
        <taxon>Eukaryota</taxon>
        <taxon>Metazoa</taxon>
        <taxon>Chordata</taxon>
        <taxon>Craniata</taxon>
        <taxon>Vertebrata</taxon>
        <taxon>Euteleostomi</taxon>
        <taxon>Actinopterygii</taxon>
        <taxon>Neopterygii</taxon>
        <taxon>Teleostei</taxon>
        <taxon>Neoteleostei</taxon>
        <taxon>Acanthomorphata</taxon>
        <taxon>Anabantaria</taxon>
        <taxon>Anabantiformes</taxon>
        <taxon>Channoidei</taxon>
        <taxon>Channidae</taxon>
        <taxon>Channa</taxon>
    </lineage>
</organism>
<evidence type="ECO:0000313" key="10">
    <source>
        <dbReference type="EMBL" id="KAF3687290.1"/>
    </source>
</evidence>
<dbReference type="InterPro" id="IPR026250">
    <property type="entry name" value="ITPRIP-like"/>
</dbReference>
<feature type="region of interest" description="Disordered" evidence="9">
    <location>
        <begin position="71"/>
        <end position="163"/>
    </location>
</feature>
<dbReference type="PANTHER" id="PTHR10656">
    <property type="entry name" value="CELL FATE DETERMINING PROTEIN MAB21-RELATED"/>
    <property type="match status" value="1"/>
</dbReference>
<keyword evidence="6" id="KW-0175">Coiled coil</keyword>
<dbReference type="Proteomes" id="UP000503349">
    <property type="component" value="Chromosome 3"/>
</dbReference>
<dbReference type="GO" id="GO:0005886">
    <property type="term" value="C:plasma membrane"/>
    <property type="evidence" value="ECO:0007669"/>
    <property type="project" value="UniProtKB-SubCell"/>
</dbReference>
<dbReference type="OrthoDB" id="9923553at2759"/>
<feature type="compositionally biased region" description="Basic and acidic residues" evidence="9">
    <location>
        <begin position="141"/>
        <end position="158"/>
    </location>
</feature>
<reference evidence="10 11" key="1">
    <citation type="submission" date="2019-02" db="EMBL/GenBank/DDBJ databases">
        <title>Opniocepnalus argus genome.</title>
        <authorList>
            <person name="Zhou C."/>
            <person name="Xiao S."/>
        </authorList>
    </citation>
    <scope>NUCLEOTIDE SEQUENCE [LARGE SCALE GENOMIC DNA]</scope>
    <source>
        <strain evidence="10">OARG1902GOOAL</strain>
        <tissue evidence="10">Muscle</tissue>
    </source>
</reference>
<evidence type="ECO:0000256" key="2">
    <source>
        <dbReference type="ARBA" id="ARBA00004251"/>
    </source>
</evidence>
<feature type="compositionally biased region" description="Polar residues" evidence="9">
    <location>
        <begin position="114"/>
        <end position="126"/>
    </location>
</feature>
<evidence type="ECO:0000313" key="11">
    <source>
        <dbReference type="Proteomes" id="UP000503349"/>
    </source>
</evidence>
<proteinExistence type="predicted"/>
<comment type="function">
    <text evidence="1">Enhances Ca(2+)-mediated inhibition of inositol 1,4,5-triphosphate receptor (ITPR) Ca(2+) release.</text>
</comment>
<dbReference type="PRINTS" id="PR02107">
    <property type="entry name" value="INOS145TPRIP"/>
</dbReference>
<evidence type="ECO:0000256" key="5">
    <source>
        <dbReference type="ARBA" id="ARBA00022475"/>
    </source>
</evidence>
<dbReference type="EMBL" id="CM015714">
    <property type="protein sequence ID" value="KAF3687290.1"/>
    <property type="molecule type" value="Genomic_DNA"/>
</dbReference>
<evidence type="ECO:0000256" key="1">
    <source>
        <dbReference type="ARBA" id="ARBA00003856"/>
    </source>
</evidence>
<keyword evidence="5" id="KW-1003">Cell membrane</keyword>
<reference evidence="11" key="2">
    <citation type="submission" date="2019-02" db="EMBL/GenBank/DDBJ databases">
        <title>Opniocepnalus argus Var Kimnra genome.</title>
        <authorList>
            <person name="Zhou C."/>
            <person name="Xiao S."/>
        </authorList>
    </citation>
    <scope>NUCLEOTIDE SEQUENCE [LARGE SCALE GENOMIC DNA]</scope>
</reference>
<evidence type="ECO:0000256" key="6">
    <source>
        <dbReference type="ARBA" id="ARBA00023054"/>
    </source>
</evidence>
<feature type="compositionally biased region" description="Basic and acidic residues" evidence="9">
    <location>
        <begin position="99"/>
        <end position="111"/>
    </location>
</feature>
<evidence type="ECO:0000256" key="7">
    <source>
        <dbReference type="ARBA" id="ARBA00023180"/>
    </source>
</evidence>
<keyword evidence="8" id="KW-0539">Nucleus</keyword>
<dbReference type="Gene3D" id="1.10.1410.40">
    <property type="match status" value="1"/>
</dbReference>
<dbReference type="AlphaFoldDB" id="A0A6G1PAG6"/>
<dbReference type="GO" id="GO:0005640">
    <property type="term" value="C:nuclear outer membrane"/>
    <property type="evidence" value="ECO:0007669"/>
    <property type="project" value="UniProtKB-SubCell"/>
</dbReference>
<dbReference type="InterPro" id="IPR024810">
    <property type="entry name" value="MAB21L/cGLR"/>
</dbReference>
<protein>
    <recommendedName>
        <fullName evidence="4">Inositol 1,4,5-trisphosphate receptor-interacting protein</fullName>
    </recommendedName>
</protein>
<accession>A0A6G1PAG6</accession>
<dbReference type="SMART" id="SM01265">
    <property type="entry name" value="Mab-21"/>
    <property type="match status" value="1"/>
</dbReference>
<evidence type="ECO:0000256" key="3">
    <source>
        <dbReference type="ARBA" id="ARBA00004494"/>
    </source>
</evidence>
<dbReference type="PANTHER" id="PTHR10656:SF8">
    <property type="entry name" value="INOSITOL 1,4,5-TRISPHOSPHATE RECEPTOR-INTERACTING PROTEIN"/>
    <property type="match status" value="1"/>
</dbReference>
<keyword evidence="7" id="KW-0325">Glycoprotein</keyword>
<name>A0A6G1PAG6_CHAAH</name>
<sequence length="605" mass="69806">MQDTLLRVFVVAFGLLTHPINDPGVEEELDEVDMQNNEKRLLRAEENLDQEMAPIIEEMTRFDSLRPWKSAAPEDQLESDQSVNEKEKISVIKNGTKQDLAEDSAHDKMPEHSIANSDPNWAQISKSKLEHSFRNSNKPQGKREKHEKEEKVHTRTSENETSEDLGDWKNDYLCYLWNTFSIISMICFLRNYMRKNSIMNHHKAKTSLMSCIAGEVSLPDSDTLHIFHSKCVQGASKNKWRGDEFLEGFSNDLLEAMKAISNTNGGMVIGNFWMDAYDINVSIIPPEPYSFQCLLWNNHASDLLPDMQVCGHVKVVEKQIQNGCHCQSSDAEDDMVCLLHCDNEKVQTKVLNVFDVFCIKNSPYLSKSRVTRWFQSTIKQAWALISHKYEFELSIRYIDAPGALVIRFRSGKEVNFRMNPVVKFNTNAHFYITPYSPRNLDNFWTISLTAYEDSVLQCLSKRLPEKSCHIQTLEIACFLHRRQTALSGSSIVKDFHFKTALMHLLLTKDASQWKPNHLSNRVQDLMDFMERSLEKKLLHHVLIGNSLIQGILQLPVEFTQAKPVNLFHPLVAHNCIYSNAMMNFQELLRNAPMLIQDYTEQCFDY</sequence>